<dbReference type="SUPFAM" id="SSF52540">
    <property type="entry name" value="P-loop containing nucleoside triphosphate hydrolases"/>
    <property type="match status" value="1"/>
</dbReference>
<dbReference type="SUPFAM" id="SSF46785">
    <property type="entry name" value="Winged helix' DNA-binding domain"/>
    <property type="match status" value="1"/>
</dbReference>
<dbReference type="GO" id="GO:0043531">
    <property type="term" value="F:ADP binding"/>
    <property type="evidence" value="ECO:0007669"/>
    <property type="project" value="InterPro"/>
</dbReference>
<sequence length="1110" mass="126485">MVELQIISDVASSSNSSSMVSSKKYEVFLSFRGEDTRMNFTSHLHEALKKKEVETFIDYELRKGDEISPALIQAIENSLVSIVILSPNYASSKWCLEELSKILECRKKQGQMVIPVFYNIDPSHVRKQTGSYEQAFAKYKGESNYNKWKTALNEIANLVGWESQNRTESELVKKIVGDVLRKLTPSYRNQLKGLVGIEDSCEEIESVLKIGSTEVITIGIWGMGGIGKTTLATTLYARLSPWFEGCCFLENVRENSSSHNRLEALRNKLFAKLLQIENHCFDPNFVRRKLKHKKVFIVLDDVVTLQQLEYLIEDYDFLGPGSRVIVTTRDKQIFNLVDEVYKVKELSSDQSLQLLCLTVFGEKQPKHGYEDLSRSVVSYCKGVPLALKVLGASLRRRSEEVWESELGKLQKIPNMQIHNILKLSYDGLDHSQKNIYLDIACLLKGERRDLVTSLLEACGFFAISGIEVLLDKALITISNYNEIEMHDLIQQMGQEIVHQESIKDPGRRSRLWKHDEVYEVLKYNKGTYDVEGIILNLDTLTEDLCLSFDCLAKMANVRFLKIHKVRYWDEYKFNLYLPHGLKSLSNKLRYLRWDGFCLESLPSNFCAEQLVELHISLSKVKRLWDGVQDLSNLKTIRLHDLPELIEIPDLSMARKLEHISLMDCISLCELHPSIVSLPNLTEMGLFRCSRIEILKVHSKSLRILVAYDCSSLKEFSITSKEMVCLNLRKTTISALPSSIWNNRKLSDLHLTVSNNLERLSKEGGMGSITTLNHSECMKHNAWNMPFLQPLHHNFGNLSFLETLWLTGINDVSLIANIQNLSLLKLLYLLNCQKFVSLPQLPPSLRELHLSDLRELVSLPQLPSSLRVLHLSYLRELMSLPQLPPSLKYLWLDDCRKLVSLPQLPPSVTYVRAINCTFLGTDFTQRIALQHILSHSQSTDCETCFMFSGDHVTDKCEFQKAGTSITIPYLSPSNLCGFICSLVLYRGSYGGLVSCSIYQDDEEDFDYYYSVPKNLTSDHILFQYFKPEDLSNDVPFKFEFHFYDRDSDKDYGQERIKECGVFPVYASSIEIGVGASNAENELESISQINNNESQPTENGDAVGVGVGGSNN</sequence>
<protein>
    <submittedName>
        <fullName evidence="7">TMV resistance protein N</fullName>
    </submittedName>
</protein>
<dbReference type="Gene3D" id="3.40.50.10140">
    <property type="entry name" value="Toll/interleukin-1 receptor homology (TIR) domain"/>
    <property type="match status" value="1"/>
</dbReference>
<dbReference type="InterPro" id="IPR032675">
    <property type="entry name" value="LRR_dom_sf"/>
</dbReference>
<dbReference type="InterPro" id="IPR027417">
    <property type="entry name" value="P-loop_NTPase"/>
</dbReference>
<feature type="compositionally biased region" description="Polar residues" evidence="5">
    <location>
        <begin position="1087"/>
        <end position="1096"/>
    </location>
</feature>
<dbReference type="EMBL" id="KQ483412">
    <property type="protein sequence ID" value="KYP53532.1"/>
    <property type="molecule type" value="Genomic_DNA"/>
</dbReference>
<gene>
    <name evidence="7" type="ORF">KK1_024424</name>
</gene>
<evidence type="ECO:0000259" key="6">
    <source>
        <dbReference type="PROSITE" id="PS50104"/>
    </source>
</evidence>
<evidence type="ECO:0000313" key="7">
    <source>
        <dbReference type="EMBL" id="KYP53532.1"/>
    </source>
</evidence>
<organism evidence="7 8">
    <name type="scientific">Cajanus cajan</name>
    <name type="common">Pigeon pea</name>
    <name type="synonym">Cajanus indicus</name>
    <dbReference type="NCBI Taxonomy" id="3821"/>
    <lineage>
        <taxon>Eukaryota</taxon>
        <taxon>Viridiplantae</taxon>
        <taxon>Streptophyta</taxon>
        <taxon>Embryophyta</taxon>
        <taxon>Tracheophyta</taxon>
        <taxon>Spermatophyta</taxon>
        <taxon>Magnoliopsida</taxon>
        <taxon>eudicotyledons</taxon>
        <taxon>Gunneridae</taxon>
        <taxon>Pentapetalae</taxon>
        <taxon>rosids</taxon>
        <taxon>fabids</taxon>
        <taxon>Fabales</taxon>
        <taxon>Fabaceae</taxon>
        <taxon>Papilionoideae</taxon>
        <taxon>50 kb inversion clade</taxon>
        <taxon>NPAAA clade</taxon>
        <taxon>indigoferoid/millettioid clade</taxon>
        <taxon>Phaseoleae</taxon>
        <taxon>Cajanus</taxon>
    </lineage>
</organism>
<name>A0A151SFC0_CAJCA</name>
<dbReference type="PANTHER" id="PTHR11017">
    <property type="entry name" value="LEUCINE-RICH REPEAT-CONTAINING PROTEIN"/>
    <property type="match status" value="1"/>
</dbReference>
<dbReference type="SUPFAM" id="SSF52058">
    <property type="entry name" value="L domain-like"/>
    <property type="match status" value="1"/>
</dbReference>
<dbReference type="InterPro" id="IPR042197">
    <property type="entry name" value="Apaf_helical"/>
</dbReference>
<keyword evidence="2" id="KW-0677">Repeat</keyword>
<dbReference type="Gramene" id="C.cajan_23737.t">
    <property type="protein sequence ID" value="C.cajan_23737.t"/>
    <property type="gene ID" value="C.cajan_23737"/>
</dbReference>
<dbReference type="Gene3D" id="3.40.50.300">
    <property type="entry name" value="P-loop containing nucleotide triphosphate hydrolases"/>
    <property type="match status" value="1"/>
</dbReference>
<dbReference type="Pfam" id="PF01582">
    <property type="entry name" value="TIR"/>
    <property type="match status" value="1"/>
</dbReference>
<dbReference type="Gene3D" id="3.80.10.10">
    <property type="entry name" value="Ribonuclease Inhibitor"/>
    <property type="match status" value="2"/>
</dbReference>
<dbReference type="OMA" id="YLDIACL"/>
<proteinExistence type="predicted"/>
<dbReference type="Pfam" id="PF00931">
    <property type="entry name" value="NB-ARC"/>
    <property type="match status" value="1"/>
</dbReference>
<evidence type="ECO:0000256" key="4">
    <source>
        <dbReference type="ARBA" id="ARBA00023027"/>
    </source>
</evidence>
<evidence type="ECO:0000256" key="3">
    <source>
        <dbReference type="ARBA" id="ARBA00022821"/>
    </source>
</evidence>
<feature type="domain" description="TIR" evidence="6">
    <location>
        <begin position="23"/>
        <end position="183"/>
    </location>
</feature>
<dbReference type="PANTHER" id="PTHR11017:SF243">
    <property type="entry name" value="ADP-RIBOSYL CYCLASE_CYCLIC ADP-RIBOSE HYDROLASE"/>
    <property type="match status" value="1"/>
</dbReference>
<dbReference type="PRINTS" id="PR00364">
    <property type="entry name" value="DISEASERSIST"/>
</dbReference>
<dbReference type="InterPro" id="IPR058192">
    <property type="entry name" value="WHD_ROQ1-like"/>
</dbReference>
<evidence type="ECO:0000313" key="8">
    <source>
        <dbReference type="Proteomes" id="UP000075243"/>
    </source>
</evidence>
<keyword evidence="1" id="KW-0433">Leucine-rich repeat</keyword>
<evidence type="ECO:0000256" key="1">
    <source>
        <dbReference type="ARBA" id="ARBA00022614"/>
    </source>
</evidence>
<dbReference type="InterPro" id="IPR036390">
    <property type="entry name" value="WH_DNA-bd_sf"/>
</dbReference>
<dbReference type="FunFam" id="3.40.50.10140:FF:000007">
    <property type="entry name" value="Disease resistance protein (TIR-NBS-LRR class)"/>
    <property type="match status" value="1"/>
</dbReference>
<dbReference type="Pfam" id="PF23282">
    <property type="entry name" value="WHD_ROQ1"/>
    <property type="match status" value="1"/>
</dbReference>
<dbReference type="PROSITE" id="PS50104">
    <property type="entry name" value="TIR"/>
    <property type="match status" value="1"/>
</dbReference>
<feature type="region of interest" description="Disordered" evidence="5">
    <location>
        <begin position="1087"/>
        <end position="1110"/>
    </location>
</feature>
<dbReference type="SUPFAM" id="SSF52200">
    <property type="entry name" value="Toll/Interleukin receptor TIR domain"/>
    <property type="match status" value="1"/>
</dbReference>
<dbReference type="SMART" id="SM00364">
    <property type="entry name" value="LRR_BAC"/>
    <property type="match status" value="3"/>
</dbReference>
<dbReference type="InterPro" id="IPR035897">
    <property type="entry name" value="Toll_tir_struct_dom_sf"/>
</dbReference>
<dbReference type="InterPro" id="IPR044974">
    <property type="entry name" value="Disease_R_plants"/>
</dbReference>
<dbReference type="SMART" id="SM00255">
    <property type="entry name" value="TIR"/>
    <property type="match status" value="1"/>
</dbReference>
<dbReference type="Proteomes" id="UP000075243">
    <property type="component" value="Unassembled WGS sequence"/>
</dbReference>
<evidence type="ECO:0000256" key="2">
    <source>
        <dbReference type="ARBA" id="ARBA00022737"/>
    </source>
</evidence>
<reference evidence="7" key="1">
    <citation type="journal article" date="2012" name="Nat. Biotechnol.">
        <title>Draft genome sequence of pigeonpea (Cajanus cajan), an orphan legume crop of resource-poor farmers.</title>
        <authorList>
            <person name="Varshney R.K."/>
            <person name="Chen W."/>
            <person name="Li Y."/>
            <person name="Bharti A.K."/>
            <person name="Saxena R.K."/>
            <person name="Schlueter J.A."/>
            <person name="Donoghue M.T."/>
            <person name="Azam S."/>
            <person name="Fan G."/>
            <person name="Whaley A.M."/>
            <person name="Farmer A.D."/>
            <person name="Sheridan J."/>
            <person name="Iwata A."/>
            <person name="Tuteja R."/>
            <person name="Penmetsa R.V."/>
            <person name="Wu W."/>
            <person name="Upadhyaya H.D."/>
            <person name="Yang S.P."/>
            <person name="Shah T."/>
            <person name="Saxena K.B."/>
            <person name="Michael T."/>
            <person name="McCombie W.R."/>
            <person name="Yang B."/>
            <person name="Zhang G."/>
            <person name="Yang H."/>
            <person name="Wang J."/>
            <person name="Spillane C."/>
            <person name="Cook D.R."/>
            <person name="May G.D."/>
            <person name="Xu X."/>
            <person name="Jackson S.A."/>
        </authorList>
    </citation>
    <scope>NUCLEOTIDE SEQUENCE [LARGE SCALE GENOMIC DNA]</scope>
</reference>
<dbReference type="Gene3D" id="1.10.8.430">
    <property type="entry name" value="Helical domain of apoptotic protease-activating factors"/>
    <property type="match status" value="1"/>
</dbReference>
<dbReference type="GO" id="GO:0007165">
    <property type="term" value="P:signal transduction"/>
    <property type="evidence" value="ECO:0007669"/>
    <property type="project" value="InterPro"/>
</dbReference>
<keyword evidence="3" id="KW-0611">Plant defense</keyword>
<dbReference type="AlphaFoldDB" id="A0A151SFC0"/>
<dbReference type="InterPro" id="IPR000157">
    <property type="entry name" value="TIR_dom"/>
</dbReference>
<evidence type="ECO:0000256" key="5">
    <source>
        <dbReference type="SAM" id="MobiDB-lite"/>
    </source>
</evidence>
<dbReference type="GO" id="GO:0006952">
    <property type="term" value="P:defense response"/>
    <property type="evidence" value="ECO:0007669"/>
    <property type="project" value="UniProtKB-KW"/>
</dbReference>
<dbReference type="InterPro" id="IPR002182">
    <property type="entry name" value="NB-ARC"/>
</dbReference>
<keyword evidence="4" id="KW-0520">NAD</keyword>
<keyword evidence="8" id="KW-1185">Reference proteome</keyword>
<accession>A0A151SFC0</accession>
<feature type="compositionally biased region" description="Gly residues" evidence="5">
    <location>
        <begin position="1101"/>
        <end position="1110"/>
    </location>
</feature>